<gene>
    <name evidence="2" type="ORF">A3F23_03530</name>
</gene>
<feature type="transmembrane region" description="Helical" evidence="1">
    <location>
        <begin position="88"/>
        <end position="112"/>
    </location>
</feature>
<keyword evidence="1" id="KW-0812">Transmembrane</keyword>
<dbReference type="AlphaFoldDB" id="A0A1F5WQ04"/>
<comment type="caution">
    <text evidence="2">The sequence shown here is derived from an EMBL/GenBank/DDBJ whole genome shotgun (WGS) entry which is preliminary data.</text>
</comment>
<protein>
    <submittedName>
        <fullName evidence="2">Uncharacterized protein</fullName>
    </submittedName>
</protein>
<feature type="transmembrane region" description="Helical" evidence="1">
    <location>
        <begin position="137"/>
        <end position="161"/>
    </location>
</feature>
<dbReference type="EMBL" id="MFHT01000021">
    <property type="protein sequence ID" value="OGF77341.1"/>
    <property type="molecule type" value="Genomic_DNA"/>
</dbReference>
<keyword evidence="1" id="KW-1133">Transmembrane helix</keyword>
<organism evidence="2 3">
    <name type="scientific">Candidatus Giovannonibacteria bacterium RIFCSPHIGHO2_12_FULL_43_15</name>
    <dbReference type="NCBI Taxonomy" id="1798341"/>
    <lineage>
        <taxon>Bacteria</taxon>
        <taxon>Candidatus Giovannoniibacteriota</taxon>
    </lineage>
</organism>
<dbReference type="Proteomes" id="UP000177723">
    <property type="component" value="Unassembled WGS sequence"/>
</dbReference>
<evidence type="ECO:0000256" key="1">
    <source>
        <dbReference type="SAM" id="Phobius"/>
    </source>
</evidence>
<proteinExistence type="predicted"/>
<name>A0A1F5WQ04_9BACT</name>
<feature type="transmembrane region" description="Helical" evidence="1">
    <location>
        <begin position="17"/>
        <end position="35"/>
    </location>
</feature>
<evidence type="ECO:0000313" key="2">
    <source>
        <dbReference type="EMBL" id="OGF77341.1"/>
    </source>
</evidence>
<accession>A0A1F5WQ04</accession>
<feature type="transmembrane region" description="Helical" evidence="1">
    <location>
        <begin position="56"/>
        <end position="82"/>
    </location>
</feature>
<reference evidence="2 3" key="1">
    <citation type="journal article" date="2016" name="Nat. Commun.">
        <title>Thousands of microbial genomes shed light on interconnected biogeochemical processes in an aquifer system.</title>
        <authorList>
            <person name="Anantharaman K."/>
            <person name="Brown C.T."/>
            <person name="Hug L.A."/>
            <person name="Sharon I."/>
            <person name="Castelle C.J."/>
            <person name="Probst A.J."/>
            <person name="Thomas B.C."/>
            <person name="Singh A."/>
            <person name="Wilkins M.J."/>
            <person name="Karaoz U."/>
            <person name="Brodie E.L."/>
            <person name="Williams K.H."/>
            <person name="Hubbard S.S."/>
            <person name="Banfield J.F."/>
        </authorList>
    </citation>
    <scope>NUCLEOTIDE SEQUENCE [LARGE SCALE GENOMIC DNA]</scope>
</reference>
<evidence type="ECO:0000313" key="3">
    <source>
        <dbReference type="Proteomes" id="UP000177723"/>
    </source>
</evidence>
<sequence>MGAAGLGKLISKYHDPIFIAGGIFFLFLGASILLGRHFSMPFSVHPKLRINNASSVFTLGIFSGFATMCCAPVLAGVIALSILPNSIFWGGVYALAYVLGMVAPLFLIAYLLDKNDFTNKLMESNKRLSYSIGGRQINLAIADLVSGTTFFLMGIFILYLAETNQLAMGGGEFQTKINIYLNQLVQMLK</sequence>
<keyword evidence="1" id="KW-0472">Membrane</keyword>